<evidence type="ECO:0000313" key="11">
    <source>
        <dbReference type="EMBL" id="RMI39942.1"/>
    </source>
</evidence>
<feature type="binding site" evidence="6">
    <location>
        <begin position="612"/>
        <end position="613"/>
    </location>
    <ligand>
        <name>substrate</name>
    </ligand>
</feature>
<evidence type="ECO:0000256" key="2">
    <source>
        <dbReference type="ARBA" id="ARBA00022676"/>
    </source>
</evidence>
<evidence type="ECO:0000259" key="9">
    <source>
        <dbReference type="Pfam" id="PF03633"/>
    </source>
</evidence>
<dbReference type="GO" id="GO:0030246">
    <property type="term" value="F:carbohydrate binding"/>
    <property type="evidence" value="ECO:0007669"/>
    <property type="project" value="InterPro"/>
</dbReference>
<feature type="domain" description="Glycoside hydrolase family 65 N-terminal" evidence="10">
    <location>
        <begin position="8"/>
        <end position="263"/>
    </location>
</feature>
<dbReference type="Pfam" id="PF03636">
    <property type="entry name" value="Glyco_hydro_65N"/>
    <property type="match status" value="1"/>
</dbReference>
<evidence type="ECO:0000256" key="7">
    <source>
        <dbReference type="SAM" id="MobiDB-lite"/>
    </source>
</evidence>
<sequence>MNRWILAYDGYEPASEGLREALCTLGNGHFATRGAAPEASADGVHYPGTYIAGCYDRLSTEIAGHHADNADLVNVPNWLPLTFRAAGGEWFDLDRASEEGRLLSYEQELDLRRGVLTRLLRCRDEAGRTFRLAQRRIVSMDDPHLAALETTIVPEDWSGTLEIRSAIDGRVANTGVDRYRNLPGEHLTGGTPPRPDDPETSALRTTTVASRITIAIATRTRTSAPAARTHRTGPGWTAQDLALQAAQGAPVTIEKVAAVLTSRDRAIEEPGEAALAAARGAGGFDALLERHELAWAHLWRRARLSLDHADVQRVLNLHIFHLLQTASPHSVDLDAGVPARGLHGEAYRGHVFWDEQFILPFLTTRFPEIAKALLMYRYRRLPAARRAAAAAGGRGAMYPWQSAADGREETQLVHLNPRSGRWLPDHSHLQRHVGLTIAQNVWRFHETTGDLEFLAEYGAEIILEVARYFTGLARYDRSLDRYRIRGVMGPDEYHDAYPGRAEPGLDDNAYTNVLTAWVLRKALEALALIPEDRRTELCERLALTREEITRFEDVGRRMYVPFHDGVISQFEGYGDLEELDWRGYRERYGDIRRLDRILEAEGDSPNRYKASKQADVLMLYHVLSADELDDVLQRLGYEHGPEQAARTTAYYLPRTCHGSTLSSLVHAWVLAGADATDGGGGEEAWRVFLEALGCDMEDPRHGTTAEGIHLGAMAGTVDLVQRRYAGMSTRGGVLHLDPRLPPAIGELRLGLRYRGHWGVDLTCRQNRLEVALHPGAASPIRVVFGDETVLIRPGDRWEAPLRQGRPVPDHD</sequence>
<keyword evidence="12" id="KW-1185">Reference proteome</keyword>
<dbReference type="PANTHER" id="PTHR11051">
    <property type="entry name" value="GLYCOSYL HYDROLASE-RELATED"/>
    <property type="match status" value="1"/>
</dbReference>
<dbReference type="PIRSF" id="PIRSF036289">
    <property type="entry name" value="Glycosyl_hydrolase_malt_phosph"/>
    <property type="match status" value="1"/>
</dbReference>
<keyword evidence="2" id="KW-0328">Glycosyltransferase</keyword>
<organism evidence="11 12">
    <name type="scientific">Actinomadura harenae</name>
    <dbReference type="NCBI Taxonomy" id="2483351"/>
    <lineage>
        <taxon>Bacteria</taxon>
        <taxon>Bacillati</taxon>
        <taxon>Actinomycetota</taxon>
        <taxon>Actinomycetes</taxon>
        <taxon>Streptosporangiales</taxon>
        <taxon>Thermomonosporaceae</taxon>
        <taxon>Actinomadura</taxon>
    </lineage>
</organism>
<dbReference type="InterPro" id="IPR011013">
    <property type="entry name" value="Gal_mutarotase_sf_dom"/>
</dbReference>
<dbReference type="SUPFAM" id="SSF48208">
    <property type="entry name" value="Six-hairpin glycosidases"/>
    <property type="match status" value="1"/>
</dbReference>
<dbReference type="Gene3D" id="1.50.10.10">
    <property type="match status" value="1"/>
</dbReference>
<dbReference type="GO" id="GO:0005975">
    <property type="term" value="P:carbohydrate metabolic process"/>
    <property type="evidence" value="ECO:0007669"/>
    <property type="project" value="InterPro"/>
</dbReference>
<evidence type="ECO:0000259" key="10">
    <source>
        <dbReference type="Pfam" id="PF03636"/>
    </source>
</evidence>
<dbReference type="InterPro" id="IPR037018">
    <property type="entry name" value="GH65_N"/>
</dbReference>
<dbReference type="InterPro" id="IPR012341">
    <property type="entry name" value="6hp_glycosidase-like_sf"/>
</dbReference>
<evidence type="ECO:0000256" key="4">
    <source>
        <dbReference type="ARBA" id="ARBA00023295"/>
    </source>
</evidence>
<feature type="domain" description="Glycoside hydrolase family 65 C-terminal" evidence="9">
    <location>
        <begin position="727"/>
        <end position="789"/>
    </location>
</feature>
<reference evidence="11 12" key="1">
    <citation type="submission" date="2018-10" db="EMBL/GenBank/DDBJ databases">
        <title>Isolation from soil.</title>
        <authorList>
            <person name="Hu J."/>
        </authorList>
    </citation>
    <scope>NUCLEOTIDE SEQUENCE [LARGE SCALE GENOMIC DNA]</scope>
    <source>
        <strain evidence="11 12">NEAU-Ht49</strain>
    </source>
</reference>
<dbReference type="InterPro" id="IPR005196">
    <property type="entry name" value="Glyco_hydro_65_N"/>
</dbReference>
<feature type="domain" description="Glycoside hydrolase family 65 central catalytic" evidence="8">
    <location>
        <begin position="317"/>
        <end position="717"/>
    </location>
</feature>
<protein>
    <submittedName>
        <fullName evidence="11">Glycoside hydrolase family 65 protein</fullName>
    </submittedName>
</protein>
<evidence type="ECO:0000256" key="1">
    <source>
        <dbReference type="ARBA" id="ARBA00006768"/>
    </source>
</evidence>
<dbReference type="InterPro" id="IPR005195">
    <property type="entry name" value="Glyco_hydro_65_M"/>
</dbReference>
<evidence type="ECO:0000313" key="12">
    <source>
        <dbReference type="Proteomes" id="UP000282674"/>
    </source>
</evidence>
<dbReference type="Gene3D" id="2.60.420.10">
    <property type="entry name" value="Maltose phosphorylase, domain 3"/>
    <property type="match status" value="1"/>
</dbReference>
<accession>A0A3M2LRN2</accession>
<dbReference type="OrthoDB" id="9816160at2"/>
<feature type="region of interest" description="Disordered" evidence="7">
    <location>
        <begin position="180"/>
        <end position="200"/>
    </location>
</feature>
<dbReference type="InterPro" id="IPR017045">
    <property type="entry name" value="Malt_Pase/Glycosyl_Hdrlase"/>
</dbReference>
<gene>
    <name evidence="11" type="ORF">EBO15_27995</name>
</gene>
<keyword evidence="4" id="KW-0326">Glycosidase</keyword>
<proteinExistence type="inferred from homology"/>
<evidence type="ECO:0000256" key="6">
    <source>
        <dbReference type="PIRSR" id="PIRSR036289-51"/>
    </source>
</evidence>
<dbReference type="RefSeq" id="WP_122197442.1">
    <property type="nucleotide sequence ID" value="NZ_JBHSKC010000015.1"/>
</dbReference>
<comment type="caution">
    <text evidence="11">The sequence shown here is derived from an EMBL/GenBank/DDBJ whole genome shotgun (WGS) entry which is preliminary data.</text>
</comment>
<comment type="similarity">
    <text evidence="1">Belongs to the glycosyl hydrolase 65 family.</text>
</comment>
<evidence type="ECO:0000256" key="3">
    <source>
        <dbReference type="ARBA" id="ARBA00022679"/>
    </source>
</evidence>
<name>A0A3M2LRN2_9ACTN</name>
<dbReference type="FunFam" id="1.50.10.10:FF:000053">
    <property type="entry name" value="Putative glycosyl hydrolase"/>
    <property type="match status" value="1"/>
</dbReference>
<dbReference type="Gene3D" id="2.70.98.40">
    <property type="entry name" value="Glycoside hydrolase, family 65, N-terminal domain"/>
    <property type="match status" value="1"/>
</dbReference>
<feature type="active site" description="Proton donor" evidence="5">
    <location>
        <position position="492"/>
    </location>
</feature>
<evidence type="ECO:0000256" key="5">
    <source>
        <dbReference type="PIRSR" id="PIRSR036289-50"/>
    </source>
</evidence>
<dbReference type="Pfam" id="PF03632">
    <property type="entry name" value="Glyco_hydro_65m"/>
    <property type="match status" value="1"/>
</dbReference>
<dbReference type="SUPFAM" id="SSF74650">
    <property type="entry name" value="Galactose mutarotase-like"/>
    <property type="match status" value="1"/>
</dbReference>
<dbReference type="GO" id="GO:0016757">
    <property type="term" value="F:glycosyltransferase activity"/>
    <property type="evidence" value="ECO:0007669"/>
    <property type="project" value="UniProtKB-KW"/>
</dbReference>
<keyword evidence="3" id="KW-0808">Transferase</keyword>
<dbReference type="Pfam" id="PF03633">
    <property type="entry name" value="Glyco_hydro_65C"/>
    <property type="match status" value="1"/>
</dbReference>
<dbReference type="EMBL" id="RFFG01000060">
    <property type="protein sequence ID" value="RMI39942.1"/>
    <property type="molecule type" value="Genomic_DNA"/>
</dbReference>
<dbReference type="GO" id="GO:0004553">
    <property type="term" value="F:hydrolase activity, hydrolyzing O-glycosyl compounds"/>
    <property type="evidence" value="ECO:0007669"/>
    <property type="project" value="TreeGrafter"/>
</dbReference>
<dbReference type="PANTHER" id="PTHR11051:SF8">
    <property type="entry name" value="PROTEIN-GLUCOSYLGALACTOSYLHYDROXYLYSINE GLUCOSIDASE"/>
    <property type="match status" value="1"/>
</dbReference>
<keyword evidence="11" id="KW-0378">Hydrolase</keyword>
<dbReference type="AlphaFoldDB" id="A0A3M2LRN2"/>
<feature type="binding site" evidence="6">
    <location>
        <begin position="353"/>
        <end position="354"/>
    </location>
    <ligand>
        <name>substrate</name>
    </ligand>
</feature>
<dbReference type="Proteomes" id="UP000282674">
    <property type="component" value="Unassembled WGS sequence"/>
</dbReference>
<evidence type="ECO:0000259" key="8">
    <source>
        <dbReference type="Pfam" id="PF03632"/>
    </source>
</evidence>
<dbReference type="InterPro" id="IPR005194">
    <property type="entry name" value="Glyco_hydro_65_C"/>
</dbReference>
<dbReference type="InterPro" id="IPR008928">
    <property type="entry name" value="6-hairpin_glycosidase_sf"/>
</dbReference>